<feature type="region of interest" description="Disordered" evidence="1">
    <location>
        <begin position="198"/>
        <end position="219"/>
    </location>
</feature>
<dbReference type="InterPro" id="IPR037386">
    <property type="entry name" value="CCDC40"/>
</dbReference>
<name>A0ABN9TBZ0_9DINO</name>
<dbReference type="Proteomes" id="UP001189429">
    <property type="component" value="Unassembled WGS sequence"/>
</dbReference>
<proteinExistence type="predicted"/>
<evidence type="ECO:0008006" key="4">
    <source>
        <dbReference type="Google" id="ProtNLM"/>
    </source>
</evidence>
<sequence length="219" mass="23947">MGHHERPAKSVANISPLLTGASAPLWRGPGAGDGRRQPLGQTRCAPELRGGSHASRAAGGSLLFGCNDAPHSLQQLERGPGCTCGASAPAREIGASHGLRARPHNVLDDDFEEEEDQLFIGADHPAYARVQEALKRQLVRKNEQRTLELRERGEELRKLVKHREEVGVTLYTSQQQLAKLQLQLEQLHDRFAMVRGSAQETEESLKTATVDRVGAEEEG</sequence>
<feature type="region of interest" description="Disordered" evidence="1">
    <location>
        <begin position="1"/>
        <end position="52"/>
    </location>
</feature>
<dbReference type="EMBL" id="CAUYUJ010014559">
    <property type="protein sequence ID" value="CAK0843192.1"/>
    <property type="molecule type" value="Genomic_DNA"/>
</dbReference>
<keyword evidence="3" id="KW-1185">Reference proteome</keyword>
<evidence type="ECO:0000256" key="1">
    <source>
        <dbReference type="SAM" id="MobiDB-lite"/>
    </source>
</evidence>
<evidence type="ECO:0000313" key="3">
    <source>
        <dbReference type="Proteomes" id="UP001189429"/>
    </source>
</evidence>
<dbReference type="PANTHER" id="PTHR16275:SF8">
    <property type="entry name" value="COILED-COIL DOMAIN-CONTAINING PROTEIN 40"/>
    <property type="match status" value="1"/>
</dbReference>
<evidence type="ECO:0000313" key="2">
    <source>
        <dbReference type="EMBL" id="CAK0843192.1"/>
    </source>
</evidence>
<protein>
    <recommendedName>
        <fullName evidence="4">Protein CASP</fullName>
    </recommendedName>
</protein>
<dbReference type="PANTHER" id="PTHR16275">
    <property type="entry name" value="COILED-COIL DOMAIN-CONTAINING PROTEIN 40"/>
    <property type="match status" value="1"/>
</dbReference>
<accession>A0ABN9TBZ0</accession>
<reference evidence="2" key="1">
    <citation type="submission" date="2023-10" db="EMBL/GenBank/DDBJ databases">
        <authorList>
            <person name="Chen Y."/>
            <person name="Shah S."/>
            <person name="Dougan E. K."/>
            <person name="Thang M."/>
            <person name="Chan C."/>
        </authorList>
    </citation>
    <scope>NUCLEOTIDE SEQUENCE [LARGE SCALE GENOMIC DNA]</scope>
</reference>
<organism evidence="2 3">
    <name type="scientific">Prorocentrum cordatum</name>
    <dbReference type="NCBI Taxonomy" id="2364126"/>
    <lineage>
        <taxon>Eukaryota</taxon>
        <taxon>Sar</taxon>
        <taxon>Alveolata</taxon>
        <taxon>Dinophyceae</taxon>
        <taxon>Prorocentrales</taxon>
        <taxon>Prorocentraceae</taxon>
        <taxon>Prorocentrum</taxon>
    </lineage>
</organism>
<comment type="caution">
    <text evidence="2">The sequence shown here is derived from an EMBL/GenBank/DDBJ whole genome shotgun (WGS) entry which is preliminary data.</text>
</comment>
<feature type="non-terminal residue" evidence="2">
    <location>
        <position position="219"/>
    </location>
</feature>
<gene>
    <name evidence="2" type="ORF">PCOR1329_LOCUS37623</name>
</gene>